<evidence type="ECO:0000313" key="4">
    <source>
        <dbReference type="Proteomes" id="UP000680638"/>
    </source>
</evidence>
<dbReference type="SMART" id="SM00646">
    <property type="entry name" value="Ami_3"/>
    <property type="match status" value="1"/>
</dbReference>
<protein>
    <recommendedName>
        <fullName evidence="2">MurNAc-LAA domain-containing protein</fullName>
    </recommendedName>
</protein>
<dbReference type="Gene3D" id="3.40.630.40">
    <property type="entry name" value="Zn-dependent exopeptidases"/>
    <property type="match status" value="1"/>
</dbReference>
<accession>A0ABQ4LYL5</accession>
<feature type="domain" description="MurNAc-LAA" evidence="2">
    <location>
        <begin position="121"/>
        <end position="229"/>
    </location>
</feature>
<gene>
    <name evidence="3" type="ORF">J21TS3_31150</name>
</gene>
<comment type="caution">
    <text evidence="3">The sequence shown here is derived from an EMBL/GenBank/DDBJ whole genome shotgun (WGS) entry which is preliminary data.</text>
</comment>
<dbReference type="InterPro" id="IPR002508">
    <property type="entry name" value="MurNAc-LAA_cat"/>
</dbReference>
<evidence type="ECO:0000313" key="3">
    <source>
        <dbReference type="EMBL" id="GIO68294.1"/>
    </source>
</evidence>
<dbReference type="EMBL" id="BORW01000016">
    <property type="protein sequence ID" value="GIO68294.1"/>
    <property type="molecule type" value="Genomic_DNA"/>
</dbReference>
<evidence type="ECO:0000259" key="2">
    <source>
        <dbReference type="SMART" id="SM00646"/>
    </source>
</evidence>
<dbReference type="Proteomes" id="UP000680638">
    <property type="component" value="Unassembled WGS sequence"/>
</dbReference>
<reference evidence="3 4" key="1">
    <citation type="submission" date="2021-03" db="EMBL/GenBank/DDBJ databases">
        <title>Antimicrobial resistance genes in bacteria isolated from Japanese honey, and their potential for conferring macrolide and lincosamide resistance in the American foulbrood pathogen Paenibacillus larvae.</title>
        <authorList>
            <person name="Okamoto M."/>
            <person name="Kumagai M."/>
            <person name="Kanamori H."/>
            <person name="Takamatsu D."/>
        </authorList>
    </citation>
    <scope>NUCLEOTIDE SEQUENCE [LARGE SCALE GENOMIC DNA]</scope>
    <source>
        <strain evidence="3 4">J21TS3</strain>
    </source>
</reference>
<sequence length="235" mass="25904">MRKSVLIVTCLLSVALIVLLYGIRSAGLSRGSIDLNHRMISFLGQNGAASHPPGTPYKVVIDPGHGGKDRGATGASGNFEKDFTLRLALKVEELAKKETEIEVHLTRTDDRFISSADRERPKLANDLGADLFISIHGNTYEDASVSGTETYYYHDDSLPLAEIMQKHVVQGSGFRDRGVKKENYFVVKDTEMPAVLIETGYLTNPQEEAQMLGDEAQYRIAGSILDGIKEYLQLD</sequence>
<dbReference type="RefSeq" id="WP_212950730.1">
    <property type="nucleotide sequence ID" value="NZ_BORW01000016.1"/>
</dbReference>
<keyword evidence="4" id="KW-1185">Reference proteome</keyword>
<dbReference type="Pfam" id="PF01520">
    <property type="entry name" value="Amidase_3"/>
    <property type="match status" value="1"/>
</dbReference>
<dbReference type="PANTHER" id="PTHR30404:SF0">
    <property type="entry name" value="N-ACETYLMURAMOYL-L-ALANINE AMIDASE AMIC"/>
    <property type="match status" value="1"/>
</dbReference>
<name>A0ABQ4LYL5_9BACL</name>
<dbReference type="InterPro" id="IPR050695">
    <property type="entry name" value="N-acetylmuramoyl_amidase_3"/>
</dbReference>
<dbReference type="CDD" id="cd02696">
    <property type="entry name" value="MurNAc-LAA"/>
    <property type="match status" value="1"/>
</dbReference>
<keyword evidence="1" id="KW-0378">Hydrolase</keyword>
<evidence type="ECO:0000256" key="1">
    <source>
        <dbReference type="ARBA" id="ARBA00022801"/>
    </source>
</evidence>
<dbReference type="SUPFAM" id="SSF53187">
    <property type="entry name" value="Zn-dependent exopeptidases"/>
    <property type="match status" value="1"/>
</dbReference>
<dbReference type="PANTHER" id="PTHR30404">
    <property type="entry name" value="N-ACETYLMURAMOYL-L-ALANINE AMIDASE"/>
    <property type="match status" value="1"/>
</dbReference>
<organism evidence="3 4">
    <name type="scientific">Paenibacillus cookii</name>
    <dbReference type="NCBI Taxonomy" id="157839"/>
    <lineage>
        <taxon>Bacteria</taxon>
        <taxon>Bacillati</taxon>
        <taxon>Bacillota</taxon>
        <taxon>Bacilli</taxon>
        <taxon>Bacillales</taxon>
        <taxon>Paenibacillaceae</taxon>
        <taxon>Paenibacillus</taxon>
    </lineage>
</organism>
<proteinExistence type="predicted"/>